<protein>
    <submittedName>
        <fullName evidence="7">GtrA family protein</fullName>
    </submittedName>
</protein>
<gene>
    <name evidence="7" type="ORF">EAH78_09085</name>
</gene>
<evidence type="ECO:0000256" key="3">
    <source>
        <dbReference type="ARBA" id="ARBA00022989"/>
    </source>
</evidence>
<dbReference type="InterPro" id="IPR007267">
    <property type="entry name" value="GtrA_DPMS_TM"/>
</dbReference>
<dbReference type="Proteomes" id="UP000317933">
    <property type="component" value="Unassembled WGS sequence"/>
</dbReference>
<dbReference type="AlphaFoldDB" id="A0A502HVP1"/>
<dbReference type="GO" id="GO:0016020">
    <property type="term" value="C:membrane"/>
    <property type="evidence" value="ECO:0007669"/>
    <property type="project" value="UniProtKB-SubCell"/>
</dbReference>
<dbReference type="Pfam" id="PF04138">
    <property type="entry name" value="GtrA_DPMS_TM"/>
    <property type="match status" value="1"/>
</dbReference>
<comment type="caution">
    <text evidence="7">The sequence shown here is derived from an EMBL/GenBank/DDBJ whole genome shotgun (WGS) entry which is preliminary data.</text>
</comment>
<evidence type="ECO:0000313" key="7">
    <source>
        <dbReference type="EMBL" id="TPG78817.1"/>
    </source>
</evidence>
<proteinExistence type="predicted"/>
<organism evidence="7 8">
    <name type="scientific">Pseudomonas arsenicoxydans</name>
    <dbReference type="NCBI Taxonomy" id="702115"/>
    <lineage>
        <taxon>Bacteria</taxon>
        <taxon>Pseudomonadati</taxon>
        <taxon>Pseudomonadota</taxon>
        <taxon>Gammaproteobacteria</taxon>
        <taxon>Pseudomonadales</taxon>
        <taxon>Pseudomonadaceae</taxon>
        <taxon>Pseudomonas</taxon>
    </lineage>
</organism>
<keyword evidence="4 5" id="KW-0472">Membrane</keyword>
<evidence type="ECO:0000256" key="2">
    <source>
        <dbReference type="ARBA" id="ARBA00022692"/>
    </source>
</evidence>
<keyword evidence="2 5" id="KW-0812">Transmembrane</keyword>
<dbReference type="GO" id="GO:0000271">
    <property type="term" value="P:polysaccharide biosynthetic process"/>
    <property type="evidence" value="ECO:0007669"/>
    <property type="project" value="InterPro"/>
</dbReference>
<comment type="subcellular location">
    <subcellularLocation>
        <location evidence="1">Membrane</location>
        <topology evidence="1">Multi-pass membrane protein</topology>
    </subcellularLocation>
</comment>
<dbReference type="RefSeq" id="WP_140667257.1">
    <property type="nucleotide sequence ID" value="NZ_RCZE01000004.1"/>
</dbReference>
<evidence type="ECO:0000313" key="8">
    <source>
        <dbReference type="Proteomes" id="UP000317933"/>
    </source>
</evidence>
<feature type="transmembrane region" description="Helical" evidence="5">
    <location>
        <begin position="12"/>
        <end position="31"/>
    </location>
</feature>
<feature type="transmembrane region" description="Helical" evidence="5">
    <location>
        <begin position="37"/>
        <end position="60"/>
    </location>
</feature>
<name>A0A502HVP1_9PSED</name>
<evidence type="ECO:0000256" key="4">
    <source>
        <dbReference type="ARBA" id="ARBA00023136"/>
    </source>
</evidence>
<accession>A0A502HVP1</accession>
<feature type="transmembrane region" description="Helical" evidence="5">
    <location>
        <begin position="109"/>
        <end position="129"/>
    </location>
</feature>
<reference evidence="7 8" key="1">
    <citation type="journal article" date="2019" name="Environ. Microbiol.">
        <title>Species interactions and distinct microbial communities in high Arctic permafrost affected cryosols are associated with the CH4 and CO2 gas fluxes.</title>
        <authorList>
            <person name="Altshuler I."/>
            <person name="Hamel J."/>
            <person name="Turney S."/>
            <person name="Magnuson E."/>
            <person name="Levesque R."/>
            <person name="Greer C."/>
            <person name="Whyte L.G."/>
        </authorList>
    </citation>
    <scope>NUCLEOTIDE SEQUENCE [LARGE SCALE GENOMIC DNA]</scope>
    <source>
        <strain evidence="7 8">E3</strain>
    </source>
</reference>
<keyword evidence="3 5" id="KW-1133">Transmembrane helix</keyword>
<evidence type="ECO:0000256" key="5">
    <source>
        <dbReference type="SAM" id="Phobius"/>
    </source>
</evidence>
<dbReference type="EMBL" id="RCZE01000004">
    <property type="protein sequence ID" value="TPG78817.1"/>
    <property type="molecule type" value="Genomic_DNA"/>
</dbReference>
<evidence type="ECO:0000259" key="6">
    <source>
        <dbReference type="Pfam" id="PF04138"/>
    </source>
</evidence>
<sequence length="139" mass="15778">MIRFFFTKQFIGFLAVGGLAALLHWLSRIALSNWLPFAWAVAGAYFIGMLVAFTLNSFFVFHKSDKPKHKQARDFVIINISFFPVVWIASIKINDLLKHLGFSVHTETIAHGIAVAIPMFATFLIYKLFAFKDTNYGKS</sequence>
<feature type="domain" description="GtrA/DPMS transmembrane" evidence="6">
    <location>
        <begin position="13"/>
        <end position="131"/>
    </location>
</feature>
<feature type="transmembrane region" description="Helical" evidence="5">
    <location>
        <begin position="72"/>
        <end position="89"/>
    </location>
</feature>
<evidence type="ECO:0000256" key="1">
    <source>
        <dbReference type="ARBA" id="ARBA00004141"/>
    </source>
</evidence>